<sequence>MKNKILYMAYIIFSLYILFNLFYGFSGIMNNYDMRGTNGYDEFIASYVGDIRIFLINIFVSYVILFFLFFLLFKGKKLFFKYLSIINSILFLYGSIRLIYENYYRNYIELYELNSFVVLIDKYGSIINLTYCFPLTLAIANISFLMWMNLKTRR</sequence>
<dbReference type="EMBL" id="CP016895">
    <property type="protein sequence ID" value="AOA58425.1"/>
    <property type="molecule type" value="Genomic_DNA"/>
</dbReference>
<dbReference type="STRING" id="1789224.BFG52_08690"/>
<feature type="transmembrane region" description="Helical" evidence="1">
    <location>
        <begin position="79"/>
        <end position="100"/>
    </location>
</feature>
<keyword evidence="3" id="KW-1185">Reference proteome</keyword>
<evidence type="ECO:0000313" key="3">
    <source>
        <dbReference type="Proteomes" id="UP000093391"/>
    </source>
</evidence>
<evidence type="ECO:0000313" key="2">
    <source>
        <dbReference type="EMBL" id="AOA58425.1"/>
    </source>
</evidence>
<dbReference type="KEGG" id="ala:BFG52_08690"/>
<organism evidence="2 3">
    <name type="scientific">Acinetobacter larvae</name>
    <dbReference type="NCBI Taxonomy" id="1789224"/>
    <lineage>
        <taxon>Bacteria</taxon>
        <taxon>Pseudomonadati</taxon>
        <taxon>Pseudomonadota</taxon>
        <taxon>Gammaproteobacteria</taxon>
        <taxon>Moraxellales</taxon>
        <taxon>Moraxellaceae</taxon>
        <taxon>Acinetobacter</taxon>
    </lineage>
</organism>
<keyword evidence="1" id="KW-0472">Membrane</keyword>
<feature type="transmembrane region" description="Helical" evidence="1">
    <location>
        <begin position="51"/>
        <end position="72"/>
    </location>
</feature>
<dbReference type="AlphaFoldDB" id="A0A1B2LZR1"/>
<feature type="transmembrane region" description="Helical" evidence="1">
    <location>
        <begin position="126"/>
        <end position="148"/>
    </location>
</feature>
<feature type="transmembrane region" description="Helical" evidence="1">
    <location>
        <begin position="7"/>
        <end position="25"/>
    </location>
</feature>
<name>A0A1B2LZR1_9GAMM</name>
<proteinExistence type="predicted"/>
<keyword evidence="1" id="KW-1133">Transmembrane helix</keyword>
<reference evidence="3" key="1">
    <citation type="submission" date="2016-08" db="EMBL/GenBank/DDBJ databases">
        <authorList>
            <person name="Liu S."/>
        </authorList>
    </citation>
    <scope>NUCLEOTIDE SEQUENCE [LARGE SCALE GENOMIC DNA]</scope>
    <source>
        <strain evidence="3">BRTC-1</strain>
    </source>
</reference>
<protein>
    <submittedName>
        <fullName evidence="2">Uncharacterized protein</fullName>
    </submittedName>
</protein>
<dbReference type="Proteomes" id="UP000093391">
    <property type="component" value="Chromosome"/>
</dbReference>
<evidence type="ECO:0000256" key="1">
    <source>
        <dbReference type="SAM" id="Phobius"/>
    </source>
</evidence>
<accession>A0A1B2LZR1</accession>
<keyword evidence="1" id="KW-0812">Transmembrane</keyword>
<gene>
    <name evidence="2" type="ORF">BFG52_08690</name>
</gene>